<evidence type="ECO:0000256" key="8">
    <source>
        <dbReference type="SAM" id="MobiDB-lite"/>
    </source>
</evidence>
<dbReference type="InterPro" id="IPR052202">
    <property type="entry name" value="Yeast_MetPath_Reg"/>
</dbReference>
<dbReference type="STRING" id="1448318.A0A319EQM5"/>
<dbReference type="GO" id="GO:0045944">
    <property type="term" value="P:positive regulation of transcription by RNA polymerase II"/>
    <property type="evidence" value="ECO:0007669"/>
    <property type="project" value="TreeGrafter"/>
</dbReference>
<protein>
    <recommendedName>
        <fullName evidence="9">Xylanolytic transcriptional activator regulatory domain-containing protein</fullName>
    </recommendedName>
</protein>
<organism evidence="10 11">
    <name type="scientific">Aspergillus sclerotiicarbonarius (strain CBS 121057 / IBT 28362)</name>
    <dbReference type="NCBI Taxonomy" id="1448318"/>
    <lineage>
        <taxon>Eukaryota</taxon>
        <taxon>Fungi</taxon>
        <taxon>Dikarya</taxon>
        <taxon>Ascomycota</taxon>
        <taxon>Pezizomycotina</taxon>
        <taxon>Eurotiomycetes</taxon>
        <taxon>Eurotiomycetidae</taxon>
        <taxon>Eurotiales</taxon>
        <taxon>Aspergillaceae</taxon>
        <taxon>Aspergillus</taxon>
        <taxon>Aspergillus subgen. Circumdati</taxon>
    </lineage>
</organism>
<dbReference type="SMART" id="SM00906">
    <property type="entry name" value="Fungal_trans"/>
    <property type="match status" value="1"/>
</dbReference>
<reference evidence="10 11" key="1">
    <citation type="submission" date="2018-02" db="EMBL/GenBank/DDBJ databases">
        <title>The genomes of Aspergillus section Nigri reveals drivers in fungal speciation.</title>
        <authorList>
            <consortium name="DOE Joint Genome Institute"/>
            <person name="Vesth T.C."/>
            <person name="Nybo J."/>
            <person name="Theobald S."/>
            <person name="Brandl J."/>
            <person name="Frisvad J.C."/>
            <person name="Nielsen K.F."/>
            <person name="Lyhne E.K."/>
            <person name="Kogle M.E."/>
            <person name="Kuo A."/>
            <person name="Riley R."/>
            <person name="Clum A."/>
            <person name="Nolan M."/>
            <person name="Lipzen A."/>
            <person name="Salamov A."/>
            <person name="Henrissat B."/>
            <person name="Wiebenga A."/>
            <person name="De vries R.P."/>
            <person name="Grigoriev I.V."/>
            <person name="Mortensen U.H."/>
            <person name="Andersen M.R."/>
            <person name="Baker S.E."/>
        </authorList>
    </citation>
    <scope>NUCLEOTIDE SEQUENCE [LARGE SCALE GENOMIC DNA]</scope>
    <source>
        <strain evidence="10 11">CBS 121057</strain>
    </source>
</reference>
<feature type="compositionally biased region" description="Low complexity" evidence="8">
    <location>
        <begin position="95"/>
        <end position="104"/>
    </location>
</feature>
<evidence type="ECO:0000256" key="5">
    <source>
        <dbReference type="ARBA" id="ARBA00023125"/>
    </source>
</evidence>
<evidence type="ECO:0000259" key="9">
    <source>
        <dbReference type="SMART" id="SM00906"/>
    </source>
</evidence>
<dbReference type="Pfam" id="PF04082">
    <property type="entry name" value="Fungal_trans"/>
    <property type="match status" value="1"/>
</dbReference>
<evidence type="ECO:0000256" key="2">
    <source>
        <dbReference type="ARBA" id="ARBA00022723"/>
    </source>
</evidence>
<evidence type="ECO:0000313" key="10">
    <source>
        <dbReference type="EMBL" id="PYI03129.1"/>
    </source>
</evidence>
<keyword evidence="4" id="KW-0805">Transcription regulation</keyword>
<keyword evidence="3" id="KW-0862">Zinc</keyword>
<dbReference type="InterPro" id="IPR036864">
    <property type="entry name" value="Zn2-C6_fun-type_DNA-bd_sf"/>
</dbReference>
<dbReference type="CDD" id="cd00067">
    <property type="entry name" value="GAL4"/>
    <property type="match status" value="1"/>
</dbReference>
<dbReference type="Proteomes" id="UP000248423">
    <property type="component" value="Unassembled WGS sequence"/>
</dbReference>
<dbReference type="InterPro" id="IPR001138">
    <property type="entry name" value="Zn2Cys6_DnaBD"/>
</dbReference>
<dbReference type="OrthoDB" id="189997at2759"/>
<dbReference type="GO" id="GO:0006351">
    <property type="term" value="P:DNA-templated transcription"/>
    <property type="evidence" value="ECO:0007669"/>
    <property type="project" value="InterPro"/>
</dbReference>
<evidence type="ECO:0000256" key="7">
    <source>
        <dbReference type="ARBA" id="ARBA00023242"/>
    </source>
</evidence>
<evidence type="ECO:0000256" key="4">
    <source>
        <dbReference type="ARBA" id="ARBA00023015"/>
    </source>
</evidence>
<dbReference type="GO" id="GO:0008270">
    <property type="term" value="F:zinc ion binding"/>
    <property type="evidence" value="ECO:0007669"/>
    <property type="project" value="InterPro"/>
</dbReference>
<evidence type="ECO:0000313" key="11">
    <source>
        <dbReference type="Proteomes" id="UP000248423"/>
    </source>
</evidence>
<dbReference type="PANTHER" id="PTHR47782:SF1">
    <property type="entry name" value="PYRIMIDINE PATHWAY REGULATORY PROTEIN 1"/>
    <property type="match status" value="1"/>
</dbReference>
<dbReference type="SUPFAM" id="SSF57701">
    <property type="entry name" value="Zn2/Cys6 DNA-binding domain"/>
    <property type="match status" value="1"/>
</dbReference>
<evidence type="ECO:0000256" key="3">
    <source>
        <dbReference type="ARBA" id="ARBA00022833"/>
    </source>
</evidence>
<dbReference type="VEuPathDB" id="FungiDB:BO78DRAFT_452543"/>
<sequence length="516" mass="56814">MPRVDVRRGNVTACTRCKSRKQRCDQQLPFVSPHARCALAAETKTRRVGCLERVPTANGPGEDCTAQSLEDRIAMLEKQLREHGVSVETPPPELPSASSPLVSPSPLHPRQVPAGVDQVLQQAAFVSLSATSFPRYMGAGCGLGLTRLLLVEIGIDIETLQGAAAENAEWFEPIDEMLFPSSPNQRRESVLQRTALEADLDQVYRVSFIDGVPDGAEHGVFRCFMVLAIGILLLTKKDLSTPYRISDQRFASAIKIVDERPMAIFTGDLDHMEAILLLAQYVSLHPKSSGAWHTAGLATRLAVDLGLHEAPTEPTRMAPAELDRRRRLFWAACSLELNVCAVLGRPCSIPDEAISADYPLVPDETGQQEQTLKRQVAVGIIRGRRLESEIHARLFQATPRGFPAFDFLAWKSSILDRVQQWYTERPLSSVHIHQNTFAGFYSNMKVLLHSPNKFQPALSLEEAIELHRKRPLLPGSFPSRHPSVLLANDTQAVPGGDSHSLLHVQDPTAEQGVPGG</sequence>
<dbReference type="GO" id="GO:0000981">
    <property type="term" value="F:DNA-binding transcription factor activity, RNA polymerase II-specific"/>
    <property type="evidence" value="ECO:0007669"/>
    <property type="project" value="InterPro"/>
</dbReference>
<dbReference type="EMBL" id="KZ826384">
    <property type="protein sequence ID" value="PYI03129.1"/>
    <property type="molecule type" value="Genomic_DNA"/>
</dbReference>
<proteinExistence type="predicted"/>
<keyword evidence="5" id="KW-0238">DNA-binding</keyword>
<dbReference type="AlphaFoldDB" id="A0A319EQM5"/>
<evidence type="ECO:0000256" key="6">
    <source>
        <dbReference type="ARBA" id="ARBA00023163"/>
    </source>
</evidence>
<feature type="region of interest" description="Disordered" evidence="8">
    <location>
        <begin position="83"/>
        <end position="104"/>
    </location>
</feature>
<feature type="domain" description="Xylanolytic transcriptional activator regulatory" evidence="9">
    <location>
        <begin position="291"/>
        <end position="365"/>
    </location>
</feature>
<accession>A0A319EQM5</accession>
<feature type="region of interest" description="Disordered" evidence="8">
    <location>
        <begin position="496"/>
        <end position="516"/>
    </location>
</feature>
<name>A0A319EQM5_ASPSB</name>
<keyword evidence="6" id="KW-0804">Transcription</keyword>
<keyword evidence="11" id="KW-1185">Reference proteome</keyword>
<dbReference type="GO" id="GO:0043565">
    <property type="term" value="F:sequence-specific DNA binding"/>
    <property type="evidence" value="ECO:0007669"/>
    <property type="project" value="TreeGrafter"/>
</dbReference>
<dbReference type="InterPro" id="IPR007219">
    <property type="entry name" value="XnlR_reg_dom"/>
</dbReference>
<keyword evidence="2" id="KW-0479">Metal-binding</keyword>
<gene>
    <name evidence="10" type="ORF">BO78DRAFT_452543</name>
</gene>
<comment type="subcellular location">
    <subcellularLocation>
        <location evidence="1">Nucleus</location>
    </subcellularLocation>
</comment>
<keyword evidence="7" id="KW-0539">Nucleus</keyword>
<dbReference type="GO" id="GO:0005634">
    <property type="term" value="C:nucleus"/>
    <property type="evidence" value="ECO:0007669"/>
    <property type="project" value="UniProtKB-SubCell"/>
</dbReference>
<dbReference type="CDD" id="cd12148">
    <property type="entry name" value="fungal_TF_MHR"/>
    <property type="match status" value="1"/>
</dbReference>
<dbReference type="PANTHER" id="PTHR47782">
    <property type="entry name" value="ZN(II)2CYS6 TRANSCRIPTION FACTOR (EUROFUNG)-RELATED"/>
    <property type="match status" value="1"/>
</dbReference>
<evidence type="ECO:0000256" key="1">
    <source>
        <dbReference type="ARBA" id="ARBA00004123"/>
    </source>
</evidence>